<evidence type="ECO:0000313" key="1">
    <source>
        <dbReference type="EMBL" id="MBM9915227.1"/>
    </source>
</evidence>
<evidence type="ECO:0000313" key="3">
    <source>
        <dbReference type="Proteomes" id="UP000749453"/>
    </source>
</evidence>
<name>A0AAW4GMG3_9GAMM</name>
<dbReference type="RefSeq" id="WP_205405005.1">
    <property type="nucleotide sequence ID" value="NZ_JAFFTA010000030.1"/>
</dbReference>
<dbReference type="Proteomes" id="UP000749453">
    <property type="component" value="Unassembled WGS sequence"/>
</dbReference>
<dbReference type="EMBL" id="JAFFTA010000030">
    <property type="protein sequence ID" value="MBM9915227.1"/>
    <property type="molecule type" value="Genomic_DNA"/>
</dbReference>
<organism evidence="1 4">
    <name type="scientific">Stenotrophomonas lactitubi</name>
    <dbReference type="NCBI Taxonomy" id="2045214"/>
    <lineage>
        <taxon>Bacteria</taxon>
        <taxon>Pseudomonadati</taxon>
        <taxon>Pseudomonadota</taxon>
        <taxon>Gammaproteobacteria</taxon>
        <taxon>Lysobacterales</taxon>
        <taxon>Lysobacteraceae</taxon>
        <taxon>Stenotrophomonas</taxon>
    </lineage>
</organism>
<evidence type="ECO:0000313" key="4">
    <source>
        <dbReference type="Proteomes" id="UP000784064"/>
    </source>
</evidence>
<gene>
    <name evidence="1" type="ORF">JJW18_17250</name>
    <name evidence="2" type="ORF">JJW19_00735</name>
</gene>
<sequence length="82" mass="9575">MEDSGPPVAEHVNGYYLAWWSLVHFLMEGDGQAHRRQALLLLHRREDPAAFQQLIGSYAEFEPRWHQHLRALARARDARETP</sequence>
<dbReference type="Proteomes" id="UP000784064">
    <property type="component" value="Unassembled WGS sequence"/>
</dbReference>
<reference evidence="1" key="2">
    <citation type="submission" date="2021-01" db="EMBL/GenBank/DDBJ databases">
        <authorList>
            <person name="Yu Y."/>
        </authorList>
    </citation>
    <scope>NUCLEOTIDE SEQUENCE</scope>
    <source>
        <strain evidence="1">As-5</strain>
        <strain evidence="2">As-6</strain>
    </source>
</reference>
<reference evidence="3" key="1">
    <citation type="submission" date="2021-01" db="EMBL/GenBank/DDBJ databases">
        <title>Stenotrophomonas maltophilia.</title>
        <authorList>
            <person name="Yu Y."/>
        </authorList>
    </citation>
    <scope>NUCLEOTIDE SEQUENCE [LARGE SCALE GENOMIC DNA]</scope>
    <source>
        <strain evidence="3">As-6</strain>
    </source>
</reference>
<keyword evidence="3" id="KW-1185">Reference proteome</keyword>
<evidence type="ECO:0000313" key="2">
    <source>
        <dbReference type="EMBL" id="MBM9936657.1"/>
    </source>
</evidence>
<protein>
    <submittedName>
        <fullName evidence="1">Uncharacterized protein</fullName>
    </submittedName>
</protein>
<dbReference type="AlphaFoldDB" id="A0AAW4GMG3"/>
<proteinExistence type="predicted"/>
<dbReference type="EMBL" id="JAFFTB010000001">
    <property type="protein sequence ID" value="MBM9936657.1"/>
    <property type="molecule type" value="Genomic_DNA"/>
</dbReference>
<accession>A0AAW4GMG3</accession>
<comment type="caution">
    <text evidence="1">The sequence shown here is derived from an EMBL/GenBank/DDBJ whole genome shotgun (WGS) entry which is preliminary data.</text>
</comment>